<reference evidence="2" key="1">
    <citation type="submission" date="2015-12" db="EMBL/GenBank/DDBJ databases">
        <title>Update maize B73 reference genome by single molecule sequencing technologies.</title>
        <authorList>
            <consortium name="Maize Genome Sequencing Project"/>
            <person name="Ware D."/>
        </authorList>
    </citation>
    <scope>NUCLEOTIDE SEQUENCE</scope>
    <source>
        <tissue evidence="2">Seedling</tissue>
    </source>
</reference>
<organism evidence="2">
    <name type="scientific">Zea mays</name>
    <name type="common">Maize</name>
    <dbReference type="NCBI Taxonomy" id="4577"/>
    <lineage>
        <taxon>Eukaryota</taxon>
        <taxon>Viridiplantae</taxon>
        <taxon>Streptophyta</taxon>
        <taxon>Embryophyta</taxon>
        <taxon>Tracheophyta</taxon>
        <taxon>Spermatophyta</taxon>
        <taxon>Magnoliopsida</taxon>
        <taxon>Liliopsida</taxon>
        <taxon>Poales</taxon>
        <taxon>Poaceae</taxon>
        <taxon>PACMAD clade</taxon>
        <taxon>Panicoideae</taxon>
        <taxon>Andropogonodae</taxon>
        <taxon>Andropogoneae</taxon>
        <taxon>Tripsacinae</taxon>
        <taxon>Zea</taxon>
    </lineage>
</organism>
<dbReference type="InterPro" id="IPR038607">
    <property type="entry name" value="PhoD-like_sf"/>
</dbReference>
<proteinExistence type="predicted"/>
<evidence type="ECO:0000313" key="2">
    <source>
        <dbReference type="EMBL" id="AQK72210.1"/>
    </source>
</evidence>
<name>A0A1D6HBY7_MAIZE</name>
<dbReference type="InterPro" id="IPR029052">
    <property type="entry name" value="Metallo-depent_PP-like"/>
</dbReference>
<protein>
    <submittedName>
        <fullName evidence="2">Calcineurin-like metallo-phosphoesterase superfamily protein</fullName>
    </submittedName>
</protein>
<dbReference type="Gene3D" id="3.60.21.70">
    <property type="entry name" value="PhoD-like phosphatase"/>
    <property type="match status" value="1"/>
</dbReference>
<dbReference type="InterPro" id="IPR018946">
    <property type="entry name" value="PhoD-like_MPP"/>
</dbReference>
<feature type="domain" description="PhoD-like phosphatase metallophosphatase" evidence="1">
    <location>
        <begin position="29"/>
        <end position="125"/>
    </location>
</feature>
<dbReference type="Pfam" id="PF09423">
    <property type="entry name" value="PhoD"/>
    <property type="match status" value="1"/>
</dbReference>
<dbReference type="CDD" id="cd07389">
    <property type="entry name" value="MPP_PhoD"/>
    <property type="match status" value="1"/>
</dbReference>
<dbReference type="SUPFAM" id="SSF56300">
    <property type="entry name" value="Metallo-dependent phosphatases"/>
    <property type="match status" value="1"/>
</dbReference>
<sequence length="252" mass="28947">MAATFALLLLLILSSSVRAAPDAVVSRIAFGSCANQSEPQPIWNAVAGFDPQVFVWLGDNVYGDNKRPFRVFGRERTVGPWKNVPRFYPSTEEELRRRYQLARAQPGYARLRERAQVLGTWDDHDYGLNDAGKELSGKVIAQRLMLDFLDEPEDSKRYALRNTGVNLFSFLCCVVIDLLFVKSIHTKHIGKLFVFYKALLYNLFYILVSTPIFFHYKTAPFARNTTFHQQHSTWGIHLNLDTQTSIYFPFIL</sequence>
<evidence type="ECO:0000259" key="1">
    <source>
        <dbReference type="Pfam" id="PF09423"/>
    </source>
</evidence>
<dbReference type="PANTHER" id="PTHR33987:SF1">
    <property type="entry name" value="CALCINEURIN-LIKE METALLO-PHOSPHOESTERASE SUPERFAMILY PROTEIN"/>
    <property type="match status" value="1"/>
</dbReference>
<dbReference type="PANTHER" id="PTHR33987">
    <property type="entry name" value="CALCINEURIN-LIKE METALLO-PHOSPHOESTERASE SUPERFAMILY PROTEIN"/>
    <property type="match status" value="1"/>
</dbReference>
<dbReference type="ExpressionAtlas" id="A0A1D6HBY7">
    <property type="expression patterns" value="baseline and differential"/>
</dbReference>
<dbReference type="EMBL" id="CM000781">
    <property type="protein sequence ID" value="AQK72210.1"/>
    <property type="molecule type" value="Genomic_DNA"/>
</dbReference>
<gene>
    <name evidence="2" type="ORF">ZEAMMB73_Zm00001d017053</name>
</gene>
<dbReference type="AlphaFoldDB" id="A0A1D6HBY7"/>
<accession>A0A1D6HBY7</accession>